<reference evidence="2" key="1">
    <citation type="submission" date="2023-06" db="EMBL/GenBank/DDBJ databases">
        <authorList>
            <person name="Noh H."/>
        </authorList>
    </citation>
    <scope>NUCLEOTIDE SEQUENCE</scope>
    <source>
        <strain evidence="2">DUCC20226</strain>
    </source>
</reference>
<dbReference type="Proteomes" id="UP001265746">
    <property type="component" value="Unassembled WGS sequence"/>
</dbReference>
<evidence type="ECO:0000313" key="3">
    <source>
        <dbReference type="Proteomes" id="UP001265746"/>
    </source>
</evidence>
<gene>
    <name evidence="2" type="ORF">N8I77_009994</name>
</gene>
<accession>A0AAD9S7J9</accession>
<feature type="region of interest" description="Disordered" evidence="1">
    <location>
        <begin position="84"/>
        <end position="158"/>
    </location>
</feature>
<evidence type="ECO:0000256" key="1">
    <source>
        <dbReference type="SAM" id="MobiDB-lite"/>
    </source>
</evidence>
<sequence length="158" mass="17433">MADKDNGKILGFTKREAEVLIMSLQVIKPNNISTNGCTAKPADLVRLGAYEDVQTARSGYALLRARVMALPRLPKDTDRIIAANTANNGGDKDNQKQRAAVLTPRRVTRRSAAQASADLEDNGHERPAKKTKTNEGMIEDDDLPTEAEWEAMGDWRAW</sequence>
<dbReference type="EMBL" id="JAUJFL010000006">
    <property type="protein sequence ID" value="KAK2600466.1"/>
    <property type="molecule type" value="Genomic_DNA"/>
</dbReference>
<organism evidence="2 3">
    <name type="scientific">Phomopsis amygdali</name>
    <name type="common">Fusicoccum amygdali</name>
    <dbReference type="NCBI Taxonomy" id="1214568"/>
    <lineage>
        <taxon>Eukaryota</taxon>
        <taxon>Fungi</taxon>
        <taxon>Dikarya</taxon>
        <taxon>Ascomycota</taxon>
        <taxon>Pezizomycotina</taxon>
        <taxon>Sordariomycetes</taxon>
        <taxon>Sordariomycetidae</taxon>
        <taxon>Diaporthales</taxon>
        <taxon>Diaporthaceae</taxon>
        <taxon>Diaporthe</taxon>
    </lineage>
</organism>
<name>A0AAD9S7J9_PHOAM</name>
<evidence type="ECO:0000313" key="2">
    <source>
        <dbReference type="EMBL" id="KAK2600466.1"/>
    </source>
</evidence>
<dbReference type="AlphaFoldDB" id="A0AAD9S7J9"/>
<comment type="caution">
    <text evidence="2">The sequence shown here is derived from an EMBL/GenBank/DDBJ whole genome shotgun (WGS) entry which is preliminary data.</text>
</comment>
<feature type="compositionally biased region" description="Acidic residues" evidence="1">
    <location>
        <begin position="137"/>
        <end position="151"/>
    </location>
</feature>
<keyword evidence="3" id="KW-1185">Reference proteome</keyword>
<proteinExistence type="predicted"/>
<protein>
    <submittedName>
        <fullName evidence="2">Uncharacterized protein</fullName>
    </submittedName>
</protein>